<evidence type="ECO:0000256" key="5">
    <source>
        <dbReference type="ARBA" id="ARBA00048980"/>
    </source>
</evidence>
<proteinExistence type="inferred from homology"/>
<dbReference type="SMART" id="SM00829">
    <property type="entry name" value="PKS_ER"/>
    <property type="match status" value="1"/>
</dbReference>
<reference evidence="7" key="1">
    <citation type="journal article" date="2014" name="Int. J. Syst. Evol. Microbiol.">
        <title>Complete genome sequence of Corynebacterium casei LMG S-19264T (=DSM 44701T), isolated from a smear-ripened cheese.</title>
        <authorList>
            <consortium name="US DOE Joint Genome Institute (JGI-PGF)"/>
            <person name="Walter F."/>
            <person name="Albersmeier A."/>
            <person name="Kalinowski J."/>
            <person name="Ruckert C."/>
        </authorList>
    </citation>
    <scope>NUCLEOTIDE SEQUENCE</scope>
    <source>
        <strain evidence="7">KCTC 22169</strain>
    </source>
</reference>
<dbReference type="InterPro" id="IPR013154">
    <property type="entry name" value="ADH-like_N"/>
</dbReference>
<dbReference type="InterPro" id="IPR020843">
    <property type="entry name" value="ER"/>
</dbReference>
<evidence type="ECO:0000256" key="4">
    <source>
        <dbReference type="ARBA" id="ARBA00038919"/>
    </source>
</evidence>
<evidence type="ECO:0000256" key="2">
    <source>
        <dbReference type="ARBA" id="ARBA00022857"/>
    </source>
</evidence>
<sequence>MTHAIRIHEPGGPENLRWDEVDIGEPGPGQVRLKQNAVGLNYIDVYMRTGLYPMPEYPATLGMEAAGTVETIGDGVTHLKAGDRVAYPMTPGAYAEARLIDAEKLVKLPDEIDDRTAAAMMLKGLTAHYLLFRTYPVKSGDTILVYAAAGGVGLLLCQWAKHLGATVIGCVGSEDKAKLAQANGCDHIIYYNRENIAERVRELTHGEGVAVAYDSIGKDTFEASLDSLRPFGVLASYGNATGPVEPFSPAILAPKGSLYVTRPTLATHVATRALLEEGANRLFEAVRSGVLKINVNQTYALKDTAQAHRDLEARKTTGSTVLLP</sequence>
<dbReference type="InterPro" id="IPR013149">
    <property type="entry name" value="ADH-like_C"/>
</dbReference>
<dbReference type="Pfam" id="PF08240">
    <property type="entry name" value="ADH_N"/>
    <property type="match status" value="1"/>
</dbReference>
<accession>A0A918JZ10</accession>
<keyword evidence="2" id="KW-0521">NADP</keyword>
<keyword evidence="8" id="KW-1185">Reference proteome</keyword>
<dbReference type="Pfam" id="PF00107">
    <property type="entry name" value="ADH_zinc_N"/>
    <property type="match status" value="1"/>
</dbReference>
<dbReference type="Gene3D" id="3.40.50.720">
    <property type="entry name" value="NAD(P)-binding Rossmann-like Domain"/>
    <property type="match status" value="1"/>
</dbReference>
<dbReference type="EMBL" id="BMXR01000001">
    <property type="protein sequence ID" value="GGX39145.1"/>
    <property type="molecule type" value="Genomic_DNA"/>
</dbReference>
<dbReference type="GO" id="GO:0008270">
    <property type="term" value="F:zinc ion binding"/>
    <property type="evidence" value="ECO:0007669"/>
    <property type="project" value="InterPro"/>
</dbReference>
<dbReference type="RefSeq" id="WP_189606613.1">
    <property type="nucleotide sequence ID" value="NZ_BMXR01000001.1"/>
</dbReference>
<dbReference type="GO" id="GO:0035925">
    <property type="term" value="F:mRNA 3'-UTR AU-rich region binding"/>
    <property type="evidence" value="ECO:0007669"/>
    <property type="project" value="TreeGrafter"/>
</dbReference>
<dbReference type="EC" id="1.6.5.5" evidence="4"/>
<comment type="catalytic activity">
    <reaction evidence="5">
        <text>2 a quinone + NADPH + H(+) = 2 a 1,4-benzosemiquinone + NADP(+)</text>
        <dbReference type="Rhea" id="RHEA:14269"/>
        <dbReference type="ChEBI" id="CHEBI:15378"/>
        <dbReference type="ChEBI" id="CHEBI:57783"/>
        <dbReference type="ChEBI" id="CHEBI:58349"/>
        <dbReference type="ChEBI" id="CHEBI:132124"/>
        <dbReference type="ChEBI" id="CHEBI:134225"/>
        <dbReference type="EC" id="1.6.5.5"/>
    </reaction>
</comment>
<name>A0A918JZ10_9GAMM</name>
<evidence type="ECO:0000256" key="1">
    <source>
        <dbReference type="ARBA" id="ARBA00010371"/>
    </source>
</evidence>
<dbReference type="InterPro" id="IPR002364">
    <property type="entry name" value="Quin_OxRdtase/zeta-crystal_CS"/>
</dbReference>
<dbReference type="InterPro" id="IPR036291">
    <property type="entry name" value="NAD(P)-bd_dom_sf"/>
</dbReference>
<dbReference type="FunFam" id="3.40.50.720:FF:000053">
    <property type="entry name" value="Quinone oxidoreductase 1"/>
    <property type="match status" value="1"/>
</dbReference>
<evidence type="ECO:0000256" key="3">
    <source>
        <dbReference type="ARBA" id="ARBA00023002"/>
    </source>
</evidence>
<protein>
    <recommendedName>
        <fullName evidence="4">NADPH:quinone reductase</fullName>
        <ecNumber evidence="4">1.6.5.5</ecNumber>
    </recommendedName>
</protein>
<feature type="domain" description="Enoyl reductase (ER)" evidence="6">
    <location>
        <begin position="11"/>
        <end position="322"/>
    </location>
</feature>
<dbReference type="Proteomes" id="UP000626148">
    <property type="component" value="Unassembled WGS sequence"/>
</dbReference>
<reference evidence="7" key="2">
    <citation type="submission" date="2020-09" db="EMBL/GenBank/DDBJ databases">
        <authorList>
            <person name="Sun Q."/>
            <person name="Kim S."/>
        </authorList>
    </citation>
    <scope>NUCLEOTIDE SEQUENCE</scope>
    <source>
        <strain evidence="7">KCTC 22169</strain>
    </source>
</reference>
<dbReference type="AlphaFoldDB" id="A0A918JZ10"/>
<evidence type="ECO:0000259" key="6">
    <source>
        <dbReference type="SMART" id="SM00829"/>
    </source>
</evidence>
<evidence type="ECO:0000313" key="7">
    <source>
        <dbReference type="EMBL" id="GGX39145.1"/>
    </source>
</evidence>
<dbReference type="PROSITE" id="PS01162">
    <property type="entry name" value="QOR_ZETA_CRYSTAL"/>
    <property type="match status" value="1"/>
</dbReference>
<evidence type="ECO:0000313" key="8">
    <source>
        <dbReference type="Proteomes" id="UP000626148"/>
    </source>
</evidence>
<dbReference type="SUPFAM" id="SSF50129">
    <property type="entry name" value="GroES-like"/>
    <property type="match status" value="1"/>
</dbReference>
<dbReference type="InterPro" id="IPR047618">
    <property type="entry name" value="QOR-like"/>
</dbReference>
<dbReference type="NCBIfam" id="NF008024">
    <property type="entry name" value="PRK10754.1"/>
    <property type="match status" value="1"/>
</dbReference>
<dbReference type="Gene3D" id="3.90.180.10">
    <property type="entry name" value="Medium-chain alcohol dehydrogenases, catalytic domain"/>
    <property type="match status" value="1"/>
</dbReference>
<dbReference type="PANTHER" id="PTHR48106:SF13">
    <property type="entry name" value="QUINONE OXIDOREDUCTASE-RELATED"/>
    <property type="match status" value="1"/>
</dbReference>
<comment type="similarity">
    <text evidence="1">Belongs to the zinc-containing alcohol dehydrogenase family. Quinone oxidoreductase subfamily.</text>
</comment>
<gene>
    <name evidence="7" type="primary">qor</name>
    <name evidence="7" type="ORF">GCM10007392_01820</name>
</gene>
<keyword evidence="3" id="KW-0560">Oxidoreductase</keyword>
<dbReference type="PANTHER" id="PTHR48106">
    <property type="entry name" value="QUINONE OXIDOREDUCTASE PIG3-RELATED"/>
    <property type="match status" value="1"/>
</dbReference>
<dbReference type="GO" id="GO:0070402">
    <property type="term" value="F:NADPH binding"/>
    <property type="evidence" value="ECO:0007669"/>
    <property type="project" value="TreeGrafter"/>
</dbReference>
<dbReference type="GO" id="GO:0003960">
    <property type="term" value="F:quinone reductase (NADPH) activity"/>
    <property type="evidence" value="ECO:0007669"/>
    <property type="project" value="UniProtKB-EC"/>
</dbReference>
<organism evidence="7 8">
    <name type="scientific">Saccharospirillum salsuginis</name>
    <dbReference type="NCBI Taxonomy" id="418750"/>
    <lineage>
        <taxon>Bacteria</taxon>
        <taxon>Pseudomonadati</taxon>
        <taxon>Pseudomonadota</taxon>
        <taxon>Gammaproteobacteria</taxon>
        <taxon>Oceanospirillales</taxon>
        <taxon>Saccharospirillaceae</taxon>
        <taxon>Saccharospirillum</taxon>
    </lineage>
</organism>
<dbReference type="CDD" id="cd05286">
    <property type="entry name" value="QOR2"/>
    <property type="match status" value="1"/>
</dbReference>
<dbReference type="SUPFAM" id="SSF51735">
    <property type="entry name" value="NAD(P)-binding Rossmann-fold domains"/>
    <property type="match status" value="1"/>
</dbReference>
<dbReference type="InterPro" id="IPR011032">
    <property type="entry name" value="GroES-like_sf"/>
</dbReference>
<comment type="caution">
    <text evidence="7">The sequence shown here is derived from an EMBL/GenBank/DDBJ whole genome shotgun (WGS) entry which is preliminary data.</text>
</comment>
<dbReference type="GO" id="GO:0005829">
    <property type="term" value="C:cytosol"/>
    <property type="evidence" value="ECO:0007669"/>
    <property type="project" value="TreeGrafter"/>
</dbReference>